<dbReference type="AlphaFoldDB" id="A0A2I1GCC3"/>
<feature type="region of interest" description="Disordered" evidence="1">
    <location>
        <begin position="163"/>
        <end position="199"/>
    </location>
</feature>
<feature type="compositionally biased region" description="Polar residues" evidence="1">
    <location>
        <begin position="163"/>
        <end position="172"/>
    </location>
</feature>
<protein>
    <submittedName>
        <fullName evidence="2">Uncharacterized protein</fullName>
    </submittedName>
</protein>
<feature type="region of interest" description="Disordered" evidence="1">
    <location>
        <begin position="125"/>
        <end position="144"/>
    </location>
</feature>
<name>A0A2I1GCC3_9GLOM</name>
<sequence>MGNKKNKKNSSQLSIPIQEFVDNFTNSYASILGDIINGFIRSGEVESVFYKYTTETLVPKGDIVSNSETLNNVPVTTNLTRTLIQAIISGARCKARQQLDSLSSRYQNALPSLIQNAAEAQLKKKEKKVSKQKAPVSDDADANLVIDESMNIDDNVDPEVTIAQPNQEGTSNDDQQSSSKSKPIGSQLPLKVTPSESQITKGKITKMTINNNVIHDTQKGQVRTIMVYDIPAAWSHDTILDQLKSWGQVLEISFKTQHKYQSVWTKMILKPTIDTAFVMRTWQQKLGDGLVRWYPGHWKLRERKARERFQVKFSLPDDWKTNTLAFSYHEDKSFKHVLSHDLKGRAFIYVKVQGKNQLIAFFETHEHLLRCMEYKHHWKPTISTPPMKKPQKSKNDKKSYSQQSKGKNLSGSPKSSTRSRNKNNTQQKTDDTRSLLLKLLNLLV</sequence>
<dbReference type="VEuPathDB" id="FungiDB:FUN_009213"/>
<accession>A0A2I1GCC3</accession>
<feature type="compositionally biased region" description="Polar residues" evidence="1">
    <location>
        <begin position="400"/>
        <end position="427"/>
    </location>
</feature>
<evidence type="ECO:0000313" key="2">
    <source>
        <dbReference type="EMBL" id="PKY44274.1"/>
    </source>
</evidence>
<evidence type="ECO:0000256" key="1">
    <source>
        <dbReference type="SAM" id="MobiDB-lite"/>
    </source>
</evidence>
<evidence type="ECO:0000313" key="3">
    <source>
        <dbReference type="Proteomes" id="UP000234323"/>
    </source>
</evidence>
<dbReference type="EMBL" id="LLXI01000311">
    <property type="protein sequence ID" value="PKY44274.1"/>
    <property type="molecule type" value="Genomic_DNA"/>
</dbReference>
<reference evidence="2 3" key="1">
    <citation type="submission" date="2015-10" db="EMBL/GenBank/DDBJ databases">
        <title>Genome analyses suggest a sexual origin of heterokaryosis in a supposedly ancient asexual fungus.</title>
        <authorList>
            <person name="Ropars J."/>
            <person name="Sedzielewska K."/>
            <person name="Noel J."/>
            <person name="Charron P."/>
            <person name="Farinelli L."/>
            <person name="Marton T."/>
            <person name="Kruger M."/>
            <person name="Pelin A."/>
            <person name="Brachmann A."/>
            <person name="Corradi N."/>
        </authorList>
    </citation>
    <scope>NUCLEOTIDE SEQUENCE [LARGE SCALE GENOMIC DNA]</scope>
    <source>
        <strain evidence="2 3">A4</strain>
    </source>
</reference>
<keyword evidence="3" id="KW-1185">Reference proteome</keyword>
<dbReference type="VEuPathDB" id="FungiDB:RhiirA1_445541"/>
<feature type="compositionally biased region" description="Low complexity" evidence="1">
    <location>
        <begin position="173"/>
        <end position="182"/>
    </location>
</feature>
<organism evidence="2 3">
    <name type="scientific">Rhizophagus irregularis</name>
    <dbReference type="NCBI Taxonomy" id="588596"/>
    <lineage>
        <taxon>Eukaryota</taxon>
        <taxon>Fungi</taxon>
        <taxon>Fungi incertae sedis</taxon>
        <taxon>Mucoromycota</taxon>
        <taxon>Glomeromycotina</taxon>
        <taxon>Glomeromycetes</taxon>
        <taxon>Glomerales</taxon>
        <taxon>Glomeraceae</taxon>
        <taxon>Rhizophagus</taxon>
    </lineage>
</organism>
<proteinExistence type="predicted"/>
<comment type="caution">
    <text evidence="2">The sequence shown here is derived from an EMBL/GenBank/DDBJ whole genome shotgun (WGS) entry which is preliminary data.</text>
</comment>
<feature type="region of interest" description="Disordered" evidence="1">
    <location>
        <begin position="380"/>
        <end position="431"/>
    </location>
</feature>
<gene>
    <name evidence="2" type="ORF">RhiirA4_418906</name>
</gene>
<dbReference type="Proteomes" id="UP000234323">
    <property type="component" value="Unassembled WGS sequence"/>
</dbReference>